<comment type="caution">
    <text evidence="1">The sequence shown here is derived from an EMBL/GenBank/DDBJ whole genome shotgun (WGS) entry which is preliminary data.</text>
</comment>
<gene>
    <name evidence="1" type="ORF">GSB_155285</name>
</gene>
<proteinExistence type="predicted"/>
<dbReference type="SUPFAM" id="SSF57196">
    <property type="entry name" value="EGF/Laminin"/>
    <property type="match status" value="1"/>
</dbReference>
<reference evidence="1 2" key="2">
    <citation type="journal article" date="2013" name="Genome Biol. Evol.">
        <title>Genome sequencing of Giardia lamblia genotypes A2 and B isolates (DH and GS) and comparative analysis with the genomes of genotypes A1 and E (WB and Pig).</title>
        <authorList>
            <person name="Adam R.D."/>
            <person name="Dahlstrom E.W."/>
            <person name="Martens C.A."/>
            <person name="Bruno D.P."/>
            <person name="Barbian K.D."/>
            <person name="Ricklefs S.M."/>
            <person name="Hernandez M.M."/>
            <person name="Narla N.P."/>
            <person name="Patel R.B."/>
            <person name="Porcella S.F."/>
            <person name="Nash T.E."/>
        </authorList>
    </citation>
    <scope>NUCLEOTIDE SEQUENCE [LARGE SCALE GENOMIC DNA]</scope>
    <source>
        <strain evidence="1 2">GS</strain>
    </source>
</reference>
<dbReference type="Gene3D" id="2.10.25.10">
    <property type="entry name" value="Laminin"/>
    <property type="match status" value="1"/>
</dbReference>
<dbReference type="VEuPathDB" id="GiardiaDB:QR46_4227"/>
<organism evidence="1 2">
    <name type="scientific">Giardia intestinalis</name>
    <name type="common">Giardia lamblia</name>
    <dbReference type="NCBI Taxonomy" id="5741"/>
    <lineage>
        <taxon>Eukaryota</taxon>
        <taxon>Metamonada</taxon>
        <taxon>Diplomonadida</taxon>
        <taxon>Hexamitidae</taxon>
        <taxon>Giardiinae</taxon>
        <taxon>Giardia</taxon>
    </lineage>
</organism>
<accession>V6TMZ9</accession>
<evidence type="ECO:0000313" key="2">
    <source>
        <dbReference type="Proteomes" id="UP000018040"/>
    </source>
</evidence>
<name>V6TMZ9_GIAIN</name>
<sequence length="70" mass="7428">MCLSAHRDSRVCMGHGECCRDGCICVEGYHGDLCDHRVRNVGAVLGVTASLPLSQPPLLSVARCYAAPAQ</sequence>
<evidence type="ECO:0000313" key="1">
    <source>
        <dbReference type="EMBL" id="ESU40019.1"/>
    </source>
</evidence>
<dbReference type="EMBL" id="AHHH01000362">
    <property type="protein sequence ID" value="ESU40019.1"/>
    <property type="molecule type" value="Genomic_DNA"/>
</dbReference>
<reference evidence="2" key="1">
    <citation type="submission" date="2012-02" db="EMBL/GenBank/DDBJ databases">
        <title>Genome sequencing of Giardia lamblia Genotypes A2 and B isolates (DH and GS) and comparative analysis with the genomes of Genotypes A1 and E (WB and Pig).</title>
        <authorList>
            <person name="Adam R."/>
            <person name="Dahlstrom E."/>
            <person name="Martens C."/>
            <person name="Bruno D."/>
            <person name="Barbian K."/>
            <person name="Porcella S.F."/>
            <person name="Nash T."/>
        </authorList>
    </citation>
    <scope>NUCLEOTIDE SEQUENCE</scope>
    <source>
        <strain evidence="2">GS</strain>
    </source>
</reference>
<dbReference type="AlphaFoldDB" id="V6TMZ9"/>
<dbReference type="Proteomes" id="UP000018040">
    <property type="component" value="Unassembled WGS sequence"/>
</dbReference>
<protein>
    <submittedName>
        <fullName evidence="1">Tenascin</fullName>
    </submittedName>
</protein>